<name>A0A843VK99_COLES</name>
<feature type="non-terminal residue" evidence="2">
    <location>
        <position position="1"/>
    </location>
</feature>
<comment type="caution">
    <text evidence="2">The sequence shown here is derived from an EMBL/GenBank/DDBJ whole genome shotgun (WGS) entry which is preliminary data.</text>
</comment>
<evidence type="ECO:0000256" key="1">
    <source>
        <dbReference type="SAM" id="MobiDB-lite"/>
    </source>
</evidence>
<dbReference type="AlphaFoldDB" id="A0A843VK99"/>
<evidence type="ECO:0000313" key="3">
    <source>
        <dbReference type="Proteomes" id="UP000652761"/>
    </source>
</evidence>
<accession>A0A843VK99</accession>
<gene>
    <name evidence="2" type="ORF">Taro_025351</name>
</gene>
<organism evidence="2 3">
    <name type="scientific">Colocasia esculenta</name>
    <name type="common">Wild taro</name>
    <name type="synonym">Arum esculentum</name>
    <dbReference type="NCBI Taxonomy" id="4460"/>
    <lineage>
        <taxon>Eukaryota</taxon>
        <taxon>Viridiplantae</taxon>
        <taxon>Streptophyta</taxon>
        <taxon>Embryophyta</taxon>
        <taxon>Tracheophyta</taxon>
        <taxon>Spermatophyta</taxon>
        <taxon>Magnoliopsida</taxon>
        <taxon>Liliopsida</taxon>
        <taxon>Araceae</taxon>
        <taxon>Aroideae</taxon>
        <taxon>Colocasieae</taxon>
        <taxon>Colocasia</taxon>
    </lineage>
</organism>
<dbReference type="EMBL" id="NMUH01001479">
    <property type="protein sequence ID" value="MQL92723.1"/>
    <property type="molecule type" value="Genomic_DNA"/>
</dbReference>
<feature type="region of interest" description="Disordered" evidence="1">
    <location>
        <begin position="70"/>
        <end position="105"/>
    </location>
</feature>
<sequence length="105" mass="11455">IYITKFQQKYKKVQDPGAYPEVASTTEERNYNAGGAGPTPLRCGPELVDGNETSSSPSLVGVGVYLSVSQPRTKGPAAAPREKVKQLWRPTKHHHLQTTRSQAHA</sequence>
<evidence type="ECO:0000313" key="2">
    <source>
        <dbReference type="EMBL" id="MQL92723.1"/>
    </source>
</evidence>
<proteinExistence type="predicted"/>
<dbReference type="Proteomes" id="UP000652761">
    <property type="component" value="Unassembled WGS sequence"/>
</dbReference>
<keyword evidence="3" id="KW-1185">Reference proteome</keyword>
<feature type="region of interest" description="Disordered" evidence="1">
    <location>
        <begin position="29"/>
        <end position="56"/>
    </location>
</feature>
<reference evidence="2" key="1">
    <citation type="submission" date="2017-07" db="EMBL/GenBank/DDBJ databases">
        <title>Taro Niue Genome Assembly and Annotation.</title>
        <authorList>
            <person name="Atibalentja N."/>
            <person name="Keating K."/>
            <person name="Fields C.J."/>
        </authorList>
    </citation>
    <scope>NUCLEOTIDE SEQUENCE</scope>
    <source>
        <strain evidence="2">Niue_2</strain>
        <tissue evidence="2">Leaf</tissue>
    </source>
</reference>
<protein>
    <submittedName>
        <fullName evidence="2">Uncharacterized protein</fullName>
    </submittedName>
</protein>